<dbReference type="AlphaFoldDB" id="A0A1G6IHA3"/>
<evidence type="ECO:0000313" key="1">
    <source>
        <dbReference type="EMBL" id="SDC05395.1"/>
    </source>
</evidence>
<accession>A0A1G6IHA3</accession>
<sequence>MRESVKQQAELVNIQRQQFEDQQRIFEPRFIISNTEVFNVLGQEFDRNSENNHLLTLNQNVFVKVTFNLINFGEEIFDVKIKESGKQLILVKFDHIAIGKIQNIELELTYIQIDLLNREQQLFAEFDMDFMCKNGRKLCKKLRSLIYKRNELQFGAEFFL</sequence>
<dbReference type="Proteomes" id="UP000243468">
    <property type="component" value="Unassembled WGS sequence"/>
</dbReference>
<gene>
    <name evidence="1" type="ORF">SAMN05421732_10316</name>
</gene>
<protein>
    <submittedName>
        <fullName evidence="1">Uncharacterized protein</fullName>
    </submittedName>
</protein>
<proteinExistence type="predicted"/>
<dbReference type="RefSeq" id="WP_092819269.1">
    <property type="nucleotide sequence ID" value="NZ_BAABKJ010000004.1"/>
</dbReference>
<dbReference type="EMBL" id="FMYO01000003">
    <property type="protein sequence ID" value="SDC05395.1"/>
    <property type="molecule type" value="Genomic_DNA"/>
</dbReference>
<organism evidence="1 2">
    <name type="scientific">Acinetobacter kookii</name>
    <dbReference type="NCBI Taxonomy" id="1226327"/>
    <lineage>
        <taxon>Bacteria</taxon>
        <taxon>Pseudomonadati</taxon>
        <taxon>Pseudomonadota</taxon>
        <taxon>Gammaproteobacteria</taxon>
        <taxon>Moraxellales</taxon>
        <taxon>Moraxellaceae</taxon>
        <taxon>Acinetobacter</taxon>
    </lineage>
</organism>
<name>A0A1G6IHA3_9GAMM</name>
<keyword evidence="2" id="KW-1185">Reference proteome</keyword>
<evidence type="ECO:0000313" key="2">
    <source>
        <dbReference type="Proteomes" id="UP000243468"/>
    </source>
</evidence>
<reference evidence="2" key="1">
    <citation type="submission" date="2016-09" db="EMBL/GenBank/DDBJ databases">
        <authorList>
            <person name="Varghese N."/>
            <person name="Submissions S."/>
        </authorList>
    </citation>
    <scope>NUCLEOTIDE SEQUENCE [LARGE SCALE GENOMIC DNA]</scope>
    <source>
        <strain evidence="2">ANC 4667</strain>
    </source>
</reference>